<organism evidence="2 3">
    <name type="scientific">Polarella glacialis</name>
    <name type="common">Dinoflagellate</name>
    <dbReference type="NCBI Taxonomy" id="89957"/>
    <lineage>
        <taxon>Eukaryota</taxon>
        <taxon>Sar</taxon>
        <taxon>Alveolata</taxon>
        <taxon>Dinophyceae</taxon>
        <taxon>Suessiales</taxon>
        <taxon>Suessiaceae</taxon>
        <taxon>Polarella</taxon>
    </lineage>
</organism>
<feature type="domain" description="GST C-terminal" evidence="1">
    <location>
        <begin position="1"/>
        <end position="137"/>
    </location>
</feature>
<name>A0A813EN99_POLGL</name>
<dbReference type="InterPro" id="IPR004046">
    <property type="entry name" value="GST_C"/>
</dbReference>
<proteinExistence type="predicted"/>
<evidence type="ECO:0000313" key="3">
    <source>
        <dbReference type="Proteomes" id="UP000654075"/>
    </source>
</evidence>
<dbReference type="SUPFAM" id="SSF47616">
    <property type="entry name" value="GST C-terminal domain-like"/>
    <property type="match status" value="1"/>
</dbReference>
<dbReference type="InterPro" id="IPR010987">
    <property type="entry name" value="Glutathione-S-Trfase_C-like"/>
</dbReference>
<dbReference type="InterPro" id="IPR036282">
    <property type="entry name" value="Glutathione-S-Trfase_C_sf"/>
</dbReference>
<dbReference type="AlphaFoldDB" id="A0A813EN99"/>
<dbReference type="Pfam" id="PF14497">
    <property type="entry name" value="GST_C_3"/>
    <property type="match status" value="1"/>
</dbReference>
<sequence>RGKQEGDVQQLLCDVYDLRDTFCNTMYWHKGVVRTVTEYNAAKATYFEKKAGPFFDKYESWLKLHGSAFFAGPRPTAADFHIWEMLDQHELYAKDLGQASPCATRPALKAFYDKFRALEKLQAYFNSEAYKLPCNVSTLAFWSGPGSSIPADAPK</sequence>
<evidence type="ECO:0000313" key="2">
    <source>
        <dbReference type="EMBL" id="CAE8602622.1"/>
    </source>
</evidence>
<dbReference type="Gene3D" id="3.40.30.10">
    <property type="entry name" value="Glutaredoxin"/>
    <property type="match status" value="1"/>
</dbReference>
<dbReference type="PROSITE" id="PS50405">
    <property type="entry name" value="GST_CTER"/>
    <property type="match status" value="1"/>
</dbReference>
<keyword evidence="3" id="KW-1185">Reference proteome</keyword>
<evidence type="ECO:0000259" key="1">
    <source>
        <dbReference type="PROSITE" id="PS50405"/>
    </source>
</evidence>
<comment type="caution">
    <text evidence="2">The sequence shown here is derived from an EMBL/GenBank/DDBJ whole genome shotgun (WGS) entry which is preliminary data.</text>
</comment>
<dbReference type="EMBL" id="CAJNNV010014459">
    <property type="protein sequence ID" value="CAE8602622.1"/>
    <property type="molecule type" value="Genomic_DNA"/>
</dbReference>
<dbReference type="Gene3D" id="1.20.1050.10">
    <property type="match status" value="1"/>
</dbReference>
<protein>
    <recommendedName>
        <fullName evidence="1">GST C-terminal domain-containing protein</fullName>
    </recommendedName>
</protein>
<reference evidence="2" key="1">
    <citation type="submission" date="2021-02" db="EMBL/GenBank/DDBJ databases">
        <authorList>
            <person name="Dougan E. K."/>
            <person name="Rhodes N."/>
            <person name="Thang M."/>
            <person name="Chan C."/>
        </authorList>
    </citation>
    <scope>NUCLEOTIDE SEQUENCE</scope>
</reference>
<feature type="non-terminal residue" evidence="2">
    <location>
        <position position="155"/>
    </location>
</feature>
<accession>A0A813EN99</accession>
<dbReference type="Proteomes" id="UP000654075">
    <property type="component" value="Unassembled WGS sequence"/>
</dbReference>
<gene>
    <name evidence="2" type="ORF">PGLA1383_LOCUS20862</name>
</gene>
<dbReference type="OrthoDB" id="422574at2759"/>